<dbReference type="SUPFAM" id="SSF53474">
    <property type="entry name" value="alpha/beta-Hydrolases"/>
    <property type="match status" value="1"/>
</dbReference>
<dbReference type="AlphaFoldDB" id="A0A165IHN3"/>
<proteinExistence type="inferred from homology"/>
<dbReference type="GeneID" id="63823089"/>
<dbReference type="InParanoid" id="A0A165IHN3"/>
<reference evidence="3 4" key="1">
    <citation type="journal article" date="2016" name="Mol. Biol. Evol.">
        <title>Comparative Genomics of Early-Diverging Mushroom-Forming Fungi Provides Insights into the Origins of Lignocellulose Decay Capabilities.</title>
        <authorList>
            <person name="Nagy L.G."/>
            <person name="Riley R."/>
            <person name="Tritt A."/>
            <person name="Adam C."/>
            <person name="Daum C."/>
            <person name="Floudas D."/>
            <person name="Sun H."/>
            <person name="Yadav J.S."/>
            <person name="Pangilinan J."/>
            <person name="Larsson K.H."/>
            <person name="Matsuura K."/>
            <person name="Barry K."/>
            <person name="Labutti K."/>
            <person name="Kuo R."/>
            <person name="Ohm R.A."/>
            <person name="Bhattacharya S.S."/>
            <person name="Shirouzu T."/>
            <person name="Yoshinaga Y."/>
            <person name="Martin F.M."/>
            <person name="Grigoriev I.V."/>
            <person name="Hibbett D.S."/>
        </authorList>
    </citation>
    <scope>NUCLEOTIDE SEQUENCE [LARGE SCALE GENOMIC DNA]</scope>
    <source>
        <strain evidence="3 4">93-53</strain>
    </source>
</reference>
<protein>
    <recommendedName>
        <fullName evidence="2">DUF676 domain-containing protein</fullName>
    </recommendedName>
</protein>
<dbReference type="PANTHER" id="PTHR47842">
    <property type="entry name" value="EXPRESSED PROTEIN"/>
    <property type="match status" value="1"/>
</dbReference>
<dbReference type="EMBL" id="KV427605">
    <property type="protein sequence ID" value="KZT13086.1"/>
    <property type="molecule type" value="Genomic_DNA"/>
</dbReference>
<keyword evidence="4" id="KW-1185">Reference proteome</keyword>
<dbReference type="Pfam" id="PF05057">
    <property type="entry name" value="DUF676"/>
    <property type="match status" value="1"/>
</dbReference>
<dbReference type="Gene3D" id="3.40.50.1820">
    <property type="entry name" value="alpha/beta hydrolase"/>
    <property type="match status" value="1"/>
</dbReference>
<dbReference type="InterPro" id="IPR029058">
    <property type="entry name" value="AB_hydrolase_fold"/>
</dbReference>
<dbReference type="Proteomes" id="UP000076871">
    <property type="component" value="Unassembled WGS sequence"/>
</dbReference>
<evidence type="ECO:0000313" key="3">
    <source>
        <dbReference type="EMBL" id="KZT13086.1"/>
    </source>
</evidence>
<dbReference type="PANTHER" id="PTHR47842:SF1">
    <property type="entry name" value="DUF676 DOMAIN-CONTAINING PROTEIN"/>
    <property type="match status" value="1"/>
</dbReference>
<comment type="similarity">
    <text evidence="1">Belongs to the putative lipase ROG1 family.</text>
</comment>
<dbReference type="InterPro" id="IPR007751">
    <property type="entry name" value="DUF676_lipase-like"/>
</dbReference>
<sequence>MASASSLPSDLVLVVFIHGFKGSENTFARFPERLQHILTETIHDAVVECVVFPAYEVSLAEAVVRFADWLTNLAVQRENGSGLGGGAGKAKIVLCGHSMGGLLAADTLIEFVRTRPDPLAPLWPNIVACISFDTPYLGLNPAVFKNGVTQAASYVRDAFTTLRSFTSSNPPSATASRAAITAAPNVAASTSMWQKWAPGSYAVGGALLAGAALGAAYYKREELDWGYKWATDHMKYVRALLDENSLQRRLQRLVEIEEEMGVVFRAFYTFVPPKPPSSPSPRTFIVLPKKPAQLVEHFVQATNSLAADEVSAHTGMFDVKANDGYYALGLTTAQFIREAVVCSRKTASESQELVHPAADSAVHVPAEQTEEQLLLD</sequence>
<organism evidence="3 4">
    <name type="scientific">Laetiporus sulphureus 93-53</name>
    <dbReference type="NCBI Taxonomy" id="1314785"/>
    <lineage>
        <taxon>Eukaryota</taxon>
        <taxon>Fungi</taxon>
        <taxon>Dikarya</taxon>
        <taxon>Basidiomycota</taxon>
        <taxon>Agaricomycotina</taxon>
        <taxon>Agaricomycetes</taxon>
        <taxon>Polyporales</taxon>
        <taxon>Laetiporus</taxon>
    </lineage>
</organism>
<gene>
    <name evidence="3" type="ORF">LAESUDRAFT_690248</name>
</gene>
<dbReference type="OrthoDB" id="442243at2759"/>
<feature type="domain" description="DUF676" evidence="2">
    <location>
        <begin position="13"/>
        <end position="139"/>
    </location>
</feature>
<evidence type="ECO:0000259" key="2">
    <source>
        <dbReference type="Pfam" id="PF05057"/>
    </source>
</evidence>
<accession>A0A165IHN3</accession>
<name>A0A165IHN3_9APHY</name>
<evidence type="ECO:0000256" key="1">
    <source>
        <dbReference type="ARBA" id="ARBA00007920"/>
    </source>
</evidence>
<dbReference type="STRING" id="1314785.A0A165IHN3"/>
<dbReference type="RefSeq" id="XP_040770596.1">
    <property type="nucleotide sequence ID" value="XM_040906060.1"/>
</dbReference>
<evidence type="ECO:0000313" key="4">
    <source>
        <dbReference type="Proteomes" id="UP000076871"/>
    </source>
</evidence>